<dbReference type="InterPro" id="IPR006694">
    <property type="entry name" value="Fatty_acid_hydroxylase"/>
</dbReference>
<dbReference type="GeneID" id="25904103"/>
<feature type="transmembrane region" description="Helical" evidence="5">
    <location>
        <begin position="12"/>
        <end position="32"/>
    </location>
</feature>
<dbReference type="STRING" id="667725.A0A0L0G565"/>
<dbReference type="OrthoDB" id="6354873at2759"/>
<protein>
    <recommendedName>
        <fullName evidence="6">Fatty acid hydroxylase domain-containing protein</fullName>
    </recommendedName>
</protein>
<evidence type="ECO:0000313" key="8">
    <source>
        <dbReference type="Proteomes" id="UP000054560"/>
    </source>
</evidence>
<dbReference type="PANTHER" id="PTHR11863">
    <property type="entry name" value="STEROL DESATURASE"/>
    <property type="match status" value="1"/>
</dbReference>
<evidence type="ECO:0000313" key="7">
    <source>
        <dbReference type="EMBL" id="KNC84177.1"/>
    </source>
</evidence>
<organism evidence="7 8">
    <name type="scientific">Sphaeroforma arctica JP610</name>
    <dbReference type="NCBI Taxonomy" id="667725"/>
    <lineage>
        <taxon>Eukaryota</taxon>
        <taxon>Ichthyosporea</taxon>
        <taxon>Ichthyophonida</taxon>
        <taxon>Sphaeroforma</taxon>
    </lineage>
</organism>
<comment type="subcellular location">
    <subcellularLocation>
        <location evidence="1">Membrane</location>
    </subcellularLocation>
</comment>
<dbReference type="InterPro" id="IPR050307">
    <property type="entry name" value="Sterol_Desaturase_Related"/>
</dbReference>
<keyword evidence="3 5" id="KW-1133">Transmembrane helix</keyword>
<keyword evidence="8" id="KW-1185">Reference proteome</keyword>
<keyword evidence="2 5" id="KW-0812">Transmembrane</keyword>
<dbReference type="GO" id="GO:0008610">
    <property type="term" value="P:lipid biosynthetic process"/>
    <property type="evidence" value="ECO:0007669"/>
    <property type="project" value="InterPro"/>
</dbReference>
<evidence type="ECO:0000256" key="4">
    <source>
        <dbReference type="ARBA" id="ARBA00023136"/>
    </source>
</evidence>
<evidence type="ECO:0000256" key="2">
    <source>
        <dbReference type="ARBA" id="ARBA00022692"/>
    </source>
</evidence>
<dbReference type="Pfam" id="PF04116">
    <property type="entry name" value="FA_hydroxylase"/>
    <property type="match status" value="1"/>
</dbReference>
<dbReference type="EMBL" id="KQ241782">
    <property type="protein sequence ID" value="KNC84177.1"/>
    <property type="molecule type" value="Genomic_DNA"/>
</dbReference>
<evidence type="ECO:0000256" key="5">
    <source>
        <dbReference type="SAM" id="Phobius"/>
    </source>
</evidence>
<reference evidence="7 8" key="1">
    <citation type="submission" date="2011-02" db="EMBL/GenBank/DDBJ databases">
        <title>The Genome Sequence of Sphaeroforma arctica JP610.</title>
        <authorList>
            <consortium name="The Broad Institute Genome Sequencing Platform"/>
            <person name="Russ C."/>
            <person name="Cuomo C."/>
            <person name="Young S.K."/>
            <person name="Zeng Q."/>
            <person name="Gargeya S."/>
            <person name="Alvarado L."/>
            <person name="Berlin A."/>
            <person name="Chapman S.B."/>
            <person name="Chen Z."/>
            <person name="Freedman E."/>
            <person name="Gellesch M."/>
            <person name="Goldberg J."/>
            <person name="Griggs A."/>
            <person name="Gujja S."/>
            <person name="Heilman E."/>
            <person name="Heiman D."/>
            <person name="Howarth C."/>
            <person name="Mehta T."/>
            <person name="Neiman D."/>
            <person name="Pearson M."/>
            <person name="Roberts A."/>
            <person name="Saif S."/>
            <person name="Shea T."/>
            <person name="Shenoy N."/>
            <person name="Sisk P."/>
            <person name="Stolte C."/>
            <person name="Sykes S."/>
            <person name="White J."/>
            <person name="Yandava C."/>
            <person name="Burger G."/>
            <person name="Gray M.W."/>
            <person name="Holland P.W.H."/>
            <person name="King N."/>
            <person name="Lang F.B.F."/>
            <person name="Roger A.J."/>
            <person name="Ruiz-Trillo I."/>
            <person name="Haas B."/>
            <person name="Nusbaum C."/>
            <person name="Birren B."/>
        </authorList>
    </citation>
    <scope>NUCLEOTIDE SEQUENCE [LARGE SCALE GENOMIC DNA]</scope>
    <source>
        <strain evidence="7 8">JP610</strain>
    </source>
</reference>
<dbReference type="GO" id="GO:0016491">
    <property type="term" value="F:oxidoreductase activity"/>
    <property type="evidence" value="ECO:0007669"/>
    <property type="project" value="InterPro"/>
</dbReference>
<evidence type="ECO:0000256" key="3">
    <source>
        <dbReference type="ARBA" id="ARBA00022989"/>
    </source>
</evidence>
<feature type="domain" description="Fatty acid hydroxylase" evidence="6">
    <location>
        <begin position="19"/>
        <end position="85"/>
    </location>
</feature>
<evidence type="ECO:0000259" key="6">
    <source>
        <dbReference type="Pfam" id="PF04116"/>
    </source>
</evidence>
<dbReference type="GO" id="GO:0016020">
    <property type="term" value="C:membrane"/>
    <property type="evidence" value="ECO:0007669"/>
    <property type="project" value="UniProtKB-SubCell"/>
</dbReference>
<dbReference type="RefSeq" id="XP_014158079.1">
    <property type="nucleotide sequence ID" value="XM_014302604.1"/>
</dbReference>
<proteinExistence type="predicted"/>
<dbReference type="eggNOG" id="KOG0872">
    <property type="taxonomic scope" value="Eukaryota"/>
</dbReference>
<keyword evidence="4 5" id="KW-0472">Membrane</keyword>
<dbReference type="AlphaFoldDB" id="A0A0L0G565"/>
<gene>
    <name evidence="7" type="ORF">SARC_03599</name>
</gene>
<name>A0A0L0G565_9EUKA</name>
<evidence type="ECO:0000256" key="1">
    <source>
        <dbReference type="ARBA" id="ARBA00004370"/>
    </source>
</evidence>
<dbReference type="Proteomes" id="UP000054560">
    <property type="component" value="Unassembled WGS sequence"/>
</dbReference>
<accession>A0A0L0G565</accession>
<sequence length="104" mass="12291">MLYDDVEEYGFPYLVFSMLAFLMFVDFGIYWIHRGLHIPIVYKYIHKLHHKWLVPTPFASHAFNWLDGFSQSSPYHIFVFIVPLHKTVDCGSPVARQLLPCWST</sequence>
<dbReference type="GO" id="GO:0005506">
    <property type="term" value="F:iron ion binding"/>
    <property type="evidence" value="ECO:0007669"/>
    <property type="project" value="InterPro"/>
</dbReference>